<evidence type="ECO:0000256" key="1">
    <source>
        <dbReference type="SAM" id="Phobius"/>
    </source>
</evidence>
<keyword evidence="1" id="KW-1133">Transmembrane helix</keyword>
<organism evidence="2 3">
    <name type="scientific">Krasilnikovia cinnamomea</name>
    <dbReference type="NCBI Taxonomy" id="349313"/>
    <lineage>
        <taxon>Bacteria</taxon>
        <taxon>Bacillati</taxon>
        <taxon>Actinomycetota</taxon>
        <taxon>Actinomycetes</taxon>
        <taxon>Micromonosporales</taxon>
        <taxon>Micromonosporaceae</taxon>
        <taxon>Krasilnikovia</taxon>
    </lineage>
</organism>
<dbReference type="RefSeq" id="WP_130510354.1">
    <property type="nucleotide sequence ID" value="NZ_SHKY01000001.1"/>
</dbReference>
<proteinExistence type="predicted"/>
<gene>
    <name evidence="2" type="ORF">EV385_3442</name>
</gene>
<dbReference type="AlphaFoldDB" id="A0A4Q7ZMV0"/>
<keyword evidence="3" id="KW-1185">Reference proteome</keyword>
<dbReference type="OrthoDB" id="10004044at2"/>
<dbReference type="Proteomes" id="UP000292564">
    <property type="component" value="Unassembled WGS sequence"/>
</dbReference>
<sequence>MGPHLLLLAYVWRPRELDFGWVEGAEDAIPFALYGKSELIIVPATLLLTIAAAVTPRSRPFAMWLLLGTLAGATLVLLTLSGAAVSWEVVTAPPWR</sequence>
<protein>
    <submittedName>
        <fullName evidence="2">Uncharacterized protein</fullName>
    </submittedName>
</protein>
<reference evidence="2 3" key="1">
    <citation type="submission" date="2019-02" db="EMBL/GenBank/DDBJ databases">
        <title>Sequencing the genomes of 1000 actinobacteria strains.</title>
        <authorList>
            <person name="Klenk H.-P."/>
        </authorList>
    </citation>
    <scope>NUCLEOTIDE SEQUENCE [LARGE SCALE GENOMIC DNA]</scope>
    <source>
        <strain evidence="2 3">DSM 45162</strain>
    </source>
</reference>
<keyword evidence="1" id="KW-0812">Transmembrane</keyword>
<feature type="transmembrane region" description="Helical" evidence="1">
    <location>
        <begin position="61"/>
        <end position="87"/>
    </location>
</feature>
<evidence type="ECO:0000313" key="2">
    <source>
        <dbReference type="EMBL" id="RZU51609.1"/>
    </source>
</evidence>
<dbReference type="EMBL" id="SHKY01000001">
    <property type="protein sequence ID" value="RZU51609.1"/>
    <property type="molecule type" value="Genomic_DNA"/>
</dbReference>
<comment type="caution">
    <text evidence="2">The sequence shown here is derived from an EMBL/GenBank/DDBJ whole genome shotgun (WGS) entry which is preliminary data.</text>
</comment>
<evidence type="ECO:0000313" key="3">
    <source>
        <dbReference type="Proteomes" id="UP000292564"/>
    </source>
</evidence>
<accession>A0A4Q7ZMV0</accession>
<keyword evidence="1" id="KW-0472">Membrane</keyword>
<feature type="transmembrane region" description="Helical" evidence="1">
    <location>
        <begin position="31"/>
        <end position="54"/>
    </location>
</feature>
<name>A0A4Q7ZMV0_9ACTN</name>